<keyword evidence="11" id="KW-1185">Reference proteome</keyword>
<comment type="function">
    <text evidence="8">Catalyzes the complex heterocyclic radical-mediated conversion of 6-carboxy-5,6,7,8-tetrahydropterin (CPH4) to 7-carboxy-7-deazaguanine (CDG), a step common to the biosynthetic pathways of all 7-deazapurine-containing compounds.</text>
</comment>
<keyword evidence="4 8" id="KW-0460">Magnesium</keyword>
<feature type="domain" description="Radical SAM core" evidence="9">
    <location>
        <begin position="18"/>
        <end position="212"/>
    </location>
</feature>
<comment type="cofactor">
    <cofactor evidence="8">
        <name>Mg(2+)</name>
        <dbReference type="ChEBI" id="CHEBI:18420"/>
    </cofactor>
</comment>
<dbReference type="PANTHER" id="PTHR42836:SF1">
    <property type="entry name" value="7-CARBOXY-7-DEAZAGUANINE SYNTHASE"/>
    <property type="match status" value="1"/>
</dbReference>
<dbReference type="Pfam" id="PF04055">
    <property type="entry name" value="Radical_SAM"/>
    <property type="match status" value="1"/>
</dbReference>
<keyword evidence="7 8" id="KW-0456">Lyase</keyword>
<protein>
    <recommendedName>
        <fullName evidence="8">7-carboxy-7-deazaguanine synthase</fullName>
        <shortName evidence="8">CDG synthase</shortName>
        <ecNumber evidence="8">4.3.99.3</ecNumber>
    </recommendedName>
    <alternativeName>
        <fullName evidence="8">Queuosine biosynthesis protein QueE</fullName>
    </alternativeName>
</protein>
<organism evidence="10 11">
    <name type="scientific">Intestinibaculum porci</name>
    <dbReference type="NCBI Taxonomy" id="2487118"/>
    <lineage>
        <taxon>Bacteria</taxon>
        <taxon>Bacillati</taxon>
        <taxon>Bacillota</taxon>
        <taxon>Erysipelotrichia</taxon>
        <taxon>Erysipelotrichales</taxon>
        <taxon>Erysipelotrichaceae</taxon>
        <taxon>Intestinibaculum</taxon>
    </lineage>
</organism>
<keyword evidence="8" id="KW-0671">Queuosine biosynthesis</keyword>
<comment type="caution">
    <text evidence="8">Lacks conserved residue(s) required for the propagation of feature annotation.</text>
</comment>
<dbReference type="GO" id="GO:0008616">
    <property type="term" value="P:tRNA queuosine(34) biosynthetic process"/>
    <property type="evidence" value="ECO:0007669"/>
    <property type="project" value="UniProtKB-UniRule"/>
</dbReference>
<feature type="binding site" evidence="8">
    <location>
        <position position="35"/>
    </location>
    <ligand>
        <name>[4Fe-4S] cluster</name>
        <dbReference type="ChEBI" id="CHEBI:49883"/>
        <note>4Fe-4S-S-AdoMet</note>
    </ligand>
</feature>
<evidence type="ECO:0000313" key="10">
    <source>
        <dbReference type="EMBL" id="BBH25600.1"/>
    </source>
</evidence>
<dbReference type="HAMAP" id="MF_00917">
    <property type="entry name" value="QueE"/>
    <property type="match status" value="1"/>
</dbReference>
<dbReference type="EC" id="4.3.99.3" evidence="8"/>
<feature type="binding site" evidence="8">
    <location>
        <position position="38"/>
    </location>
    <ligand>
        <name>[4Fe-4S] cluster</name>
        <dbReference type="ChEBI" id="CHEBI:49883"/>
        <note>4Fe-4S-S-AdoMet</note>
    </ligand>
</feature>
<dbReference type="GO" id="GO:0016840">
    <property type="term" value="F:carbon-nitrogen lyase activity"/>
    <property type="evidence" value="ECO:0007669"/>
    <property type="project" value="UniProtKB-UniRule"/>
</dbReference>
<comment type="pathway">
    <text evidence="8">Purine metabolism; 7-cyano-7-deazaguanine biosynthesis.</text>
</comment>
<feature type="binding site" evidence="8">
    <location>
        <position position="40"/>
    </location>
    <ligand>
        <name>Mg(2+)</name>
        <dbReference type="ChEBI" id="CHEBI:18420"/>
    </ligand>
</feature>
<comment type="subunit">
    <text evidence="8">Homodimer.</text>
</comment>
<dbReference type="InterPro" id="IPR058240">
    <property type="entry name" value="rSAM_sf"/>
</dbReference>
<evidence type="ECO:0000256" key="7">
    <source>
        <dbReference type="ARBA" id="ARBA00023239"/>
    </source>
</evidence>
<feature type="binding site" evidence="8">
    <location>
        <position position="74"/>
    </location>
    <ligand>
        <name>S-adenosyl-L-methionine</name>
        <dbReference type="ChEBI" id="CHEBI:59789"/>
    </ligand>
</feature>
<feature type="binding site" evidence="8">
    <location>
        <position position="72"/>
    </location>
    <ligand>
        <name>substrate</name>
    </ligand>
</feature>
<dbReference type="GO" id="GO:1904047">
    <property type="term" value="F:S-adenosyl-L-methionine binding"/>
    <property type="evidence" value="ECO:0007669"/>
    <property type="project" value="UniProtKB-UniRule"/>
</dbReference>
<sequence length="217" mass="24760">MNYKVVEIFDSINGEGPLAGRLSTFVRFASCNLRCHYCDTRYAYDHPQYTLMSLAEILTRIEEASLDLVTLTGGEPLATPHVDVLIEKLGEMGKHVEIETNGSIDIAPFHRLAHRPSFTLDYKLPGSGMSAFMKTENYQYLKDGDIVKFVCGAKDDLEEALRIIRIYHLNEEDCYFSAVFNQLAPRDIVDFLLAHKLKAKVQLQLHKYIWDPMKRGV</sequence>
<reference evidence="10 11" key="1">
    <citation type="submission" date="2018-11" db="EMBL/GenBank/DDBJ databases">
        <title>Novel Erysipelotrichaceae bacterium isolated from small intestine of a swine.</title>
        <authorList>
            <person name="Kim J.S."/>
            <person name="Choe H."/>
            <person name="Lee Y.R."/>
            <person name="Kim K.M."/>
            <person name="Park D.S."/>
        </authorList>
    </citation>
    <scope>NUCLEOTIDE SEQUENCE [LARGE SCALE GENOMIC DNA]</scope>
    <source>
        <strain evidence="10 11">SG0102</strain>
    </source>
</reference>
<evidence type="ECO:0000313" key="11">
    <source>
        <dbReference type="Proteomes" id="UP000268059"/>
    </source>
</evidence>
<keyword evidence="3 8" id="KW-0479">Metal-binding</keyword>
<dbReference type="InterPro" id="IPR013785">
    <property type="entry name" value="Aldolase_TIM"/>
</dbReference>
<dbReference type="PROSITE" id="PS51918">
    <property type="entry name" value="RADICAL_SAM"/>
    <property type="match status" value="1"/>
</dbReference>
<proteinExistence type="inferred from homology"/>
<comment type="similarity">
    <text evidence="8">Belongs to the radical SAM superfamily. 7-carboxy-7-deazaguanine synthase family.</text>
</comment>
<evidence type="ECO:0000256" key="3">
    <source>
        <dbReference type="ARBA" id="ARBA00022723"/>
    </source>
</evidence>
<keyword evidence="1 8" id="KW-0004">4Fe-4S</keyword>
<evidence type="ECO:0000256" key="6">
    <source>
        <dbReference type="ARBA" id="ARBA00023014"/>
    </source>
</evidence>
<feature type="binding site" evidence="8">
    <location>
        <begin position="37"/>
        <end position="39"/>
    </location>
    <ligand>
        <name>S-adenosyl-L-methionine</name>
        <dbReference type="ChEBI" id="CHEBI:59789"/>
    </ligand>
</feature>
<keyword evidence="2 8" id="KW-0949">S-adenosyl-L-methionine</keyword>
<dbReference type="SFLD" id="SFLDS00029">
    <property type="entry name" value="Radical_SAM"/>
    <property type="match status" value="1"/>
</dbReference>
<gene>
    <name evidence="8 10" type="primary">queE</name>
    <name evidence="10" type="ORF">SG0102_05340</name>
</gene>
<dbReference type="InterPro" id="IPR024924">
    <property type="entry name" value="7-CO-7-deazaguanine_synth-like"/>
</dbReference>
<dbReference type="InParanoid" id="A0A3G9J379"/>
<dbReference type="EMBL" id="AP019309">
    <property type="protein sequence ID" value="BBH25600.1"/>
    <property type="molecule type" value="Genomic_DNA"/>
</dbReference>
<dbReference type="KEGG" id="ebm:SG0102_05340"/>
<evidence type="ECO:0000256" key="2">
    <source>
        <dbReference type="ARBA" id="ARBA00022691"/>
    </source>
</evidence>
<dbReference type="PIRSF" id="PIRSF000370">
    <property type="entry name" value="QueE"/>
    <property type="match status" value="1"/>
</dbReference>
<dbReference type="InterPro" id="IPR007197">
    <property type="entry name" value="rSAM"/>
</dbReference>
<keyword evidence="5 8" id="KW-0408">Iron</keyword>
<keyword evidence="6 8" id="KW-0411">Iron-sulfur</keyword>
<dbReference type="AlphaFoldDB" id="A0A3G9J379"/>
<evidence type="ECO:0000256" key="4">
    <source>
        <dbReference type="ARBA" id="ARBA00022842"/>
    </source>
</evidence>
<dbReference type="FunCoup" id="A0A3G9J379">
    <property type="interactions" value="69"/>
</dbReference>
<dbReference type="SUPFAM" id="SSF102114">
    <property type="entry name" value="Radical SAM enzymes"/>
    <property type="match status" value="1"/>
</dbReference>
<feature type="binding site" evidence="8">
    <location>
        <position position="27"/>
    </location>
    <ligand>
        <name>substrate</name>
    </ligand>
</feature>
<feature type="binding site" evidence="8">
    <location>
        <position position="31"/>
    </location>
    <ligand>
        <name>[4Fe-4S] cluster</name>
        <dbReference type="ChEBI" id="CHEBI:49883"/>
        <note>4Fe-4S-S-AdoMet</note>
    </ligand>
</feature>
<dbReference type="NCBIfam" id="TIGR03963">
    <property type="entry name" value="rSAM_QueE_Clost"/>
    <property type="match status" value="1"/>
</dbReference>
<evidence type="ECO:0000256" key="1">
    <source>
        <dbReference type="ARBA" id="ARBA00022485"/>
    </source>
</evidence>
<dbReference type="UniPathway" id="UPA00391"/>
<feature type="binding site" evidence="8">
    <location>
        <begin position="12"/>
        <end position="14"/>
    </location>
    <ligand>
        <name>substrate</name>
    </ligand>
</feature>
<comment type="catalytic activity">
    <reaction evidence="8">
        <text>6-carboxy-5,6,7,8-tetrahydropterin + H(+) = 7-carboxy-7-carbaguanine + NH4(+)</text>
        <dbReference type="Rhea" id="RHEA:27974"/>
        <dbReference type="ChEBI" id="CHEBI:15378"/>
        <dbReference type="ChEBI" id="CHEBI:28938"/>
        <dbReference type="ChEBI" id="CHEBI:61032"/>
        <dbReference type="ChEBI" id="CHEBI:61036"/>
        <dbReference type="EC" id="4.3.99.3"/>
    </reaction>
</comment>
<evidence type="ECO:0000256" key="8">
    <source>
        <dbReference type="HAMAP-Rule" id="MF_00917"/>
    </source>
</evidence>
<dbReference type="Gene3D" id="3.20.20.70">
    <property type="entry name" value="Aldolase class I"/>
    <property type="match status" value="1"/>
</dbReference>
<dbReference type="RefSeq" id="WP_162300174.1">
    <property type="nucleotide sequence ID" value="NZ_AP019309.1"/>
</dbReference>
<dbReference type="GO" id="GO:0051539">
    <property type="term" value="F:4 iron, 4 sulfur cluster binding"/>
    <property type="evidence" value="ECO:0007669"/>
    <property type="project" value="UniProtKB-UniRule"/>
</dbReference>
<dbReference type="PANTHER" id="PTHR42836">
    <property type="entry name" value="7-CARBOXY-7-DEAZAGUANINE SYNTHASE"/>
    <property type="match status" value="1"/>
</dbReference>
<dbReference type="Proteomes" id="UP000268059">
    <property type="component" value="Chromosome"/>
</dbReference>
<name>A0A3G9J379_9FIRM</name>
<comment type="cofactor">
    <cofactor evidence="8">
        <name>S-adenosyl-L-methionine</name>
        <dbReference type="ChEBI" id="CHEBI:59789"/>
    </cofactor>
    <text evidence="8">Binds 1 S-adenosyl-L-methionine per subunit.</text>
</comment>
<evidence type="ECO:0000259" key="9">
    <source>
        <dbReference type="PROSITE" id="PS51918"/>
    </source>
</evidence>
<dbReference type="GO" id="GO:0000287">
    <property type="term" value="F:magnesium ion binding"/>
    <property type="evidence" value="ECO:0007669"/>
    <property type="project" value="UniProtKB-UniRule"/>
</dbReference>
<accession>A0A3G9J379</accession>
<evidence type="ECO:0000256" key="5">
    <source>
        <dbReference type="ARBA" id="ARBA00023004"/>
    </source>
</evidence>
<comment type="cofactor">
    <cofactor evidence="8">
        <name>[4Fe-4S] cluster</name>
        <dbReference type="ChEBI" id="CHEBI:49883"/>
    </cofactor>
    <text evidence="8">Binds 1 [4Fe-4S] cluster. The cluster is coordinated with 3 cysteines and an exchangeable S-adenosyl-L-methionine.</text>
</comment>
<dbReference type="InterPro" id="IPR023868">
    <property type="entry name" value="7-CO-7-deazaGua_synth_put_Clo"/>
</dbReference>
<dbReference type="CDD" id="cd01335">
    <property type="entry name" value="Radical_SAM"/>
    <property type="match status" value="1"/>
</dbReference>